<name>A0A176VLZ9_MARPO</name>
<sequence>MELRVNPMLWTIEHWTKVMGPCTGNKRVEDTGLHRSEEKGDSVGNYAHLATSAYDLCDGLAEVSDSNVENSVAPIVSTPKVAVGESTQPIWREGSSGVLIKVPTEALAEPSKEGMEIVSPNSLSSEQTQTAGSEGIPQPKTSEELIKELTLSDKILEHIVAQVGGKVVDAPNSALPSSPTGEVRTAEETRTSQEELKELVVFFPDFLQDSVVPLLKYLDGKREKYAMSKEESGRCGETCDGLCKSDKNGQKMTVDLLTRAQEVCIAEELRGKIAEAKTAEEDLRRKVSEIEGKCEAEFRRAEELSASLTEGVRKHEEELANWAKKLTDCESAKTLEVECKLKVELVCRRLRKQLGKADMKSQESHRRMEKAKETYHHLRNETTDGLKLRLEKCLNGFAMWGLQTVKWLKLDSLERRLMSAKTSGSAGHKQIVELVNTFSEELNEARQNVEVEIVNVLRRLGVDVSSDDTVTATSDGTALETDLPQAVDIPELPL</sequence>
<feature type="region of interest" description="Disordered" evidence="2">
    <location>
        <begin position="109"/>
        <end position="140"/>
    </location>
</feature>
<comment type="caution">
    <text evidence="3">The sequence shown here is derived from an EMBL/GenBank/DDBJ whole genome shotgun (WGS) entry which is preliminary data.</text>
</comment>
<evidence type="ECO:0000256" key="2">
    <source>
        <dbReference type="SAM" id="MobiDB-lite"/>
    </source>
</evidence>
<evidence type="ECO:0000256" key="1">
    <source>
        <dbReference type="SAM" id="Coils"/>
    </source>
</evidence>
<evidence type="ECO:0000313" key="3">
    <source>
        <dbReference type="EMBL" id="OAE21954.1"/>
    </source>
</evidence>
<proteinExistence type="predicted"/>
<dbReference type="EMBL" id="LVLJ01003307">
    <property type="protein sequence ID" value="OAE21954.1"/>
    <property type="molecule type" value="Genomic_DNA"/>
</dbReference>
<accession>A0A176VLZ9</accession>
<keyword evidence="1" id="KW-0175">Coiled coil</keyword>
<keyword evidence="4" id="KW-1185">Reference proteome</keyword>
<feature type="compositionally biased region" description="Polar residues" evidence="2">
    <location>
        <begin position="119"/>
        <end position="132"/>
    </location>
</feature>
<evidence type="ECO:0000313" key="4">
    <source>
        <dbReference type="Proteomes" id="UP000077202"/>
    </source>
</evidence>
<gene>
    <name evidence="3" type="ORF">AXG93_242s1380</name>
</gene>
<protein>
    <submittedName>
        <fullName evidence="3">Uncharacterized protein</fullName>
    </submittedName>
</protein>
<dbReference type="Proteomes" id="UP000077202">
    <property type="component" value="Unassembled WGS sequence"/>
</dbReference>
<feature type="coiled-coil region" evidence="1">
    <location>
        <begin position="266"/>
        <end position="332"/>
    </location>
</feature>
<organism evidence="3 4">
    <name type="scientific">Marchantia polymorpha subsp. ruderalis</name>
    <dbReference type="NCBI Taxonomy" id="1480154"/>
    <lineage>
        <taxon>Eukaryota</taxon>
        <taxon>Viridiplantae</taxon>
        <taxon>Streptophyta</taxon>
        <taxon>Embryophyta</taxon>
        <taxon>Marchantiophyta</taxon>
        <taxon>Marchantiopsida</taxon>
        <taxon>Marchantiidae</taxon>
        <taxon>Marchantiales</taxon>
        <taxon>Marchantiaceae</taxon>
        <taxon>Marchantia</taxon>
    </lineage>
</organism>
<dbReference type="AlphaFoldDB" id="A0A176VLZ9"/>
<reference evidence="3" key="1">
    <citation type="submission" date="2016-03" db="EMBL/GenBank/DDBJ databases">
        <title>Mechanisms controlling the formation of the plant cell surface in tip-growing cells are functionally conserved among land plants.</title>
        <authorList>
            <person name="Honkanen S."/>
            <person name="Jones V.A."/>
            <person name="Morieri G."/>
            <person name="Champion C."/>
            <person name="Hetherington A.J."/>
            <person name="Kelly S."/>
            <person name="Saint-Marcoux D."/>
            <person name="Proust H."/>
            <person name="Prescott H."/>
            <person name="Dolan L."/>
        </authorList>
    </citation>
    <scope>NUCLEOTIDE SEQUENCE [LARGE SCALE GENOMIC DNA]</scope>
    <source>
        <tissue evidence="3">Whole gametophyte</tissue>
    </source>
</reference>